<dbReference type="GO" id="GO:0046872">
    <property type="term" value="F:metal ion binding"/>
    <property type="evidence" value="ECO:0007669"/>
    <property type="project" value="UniProtKB-KW"/>
</dbReference>
<dbReference type="PANTHER" id="PTHR36701">
    <property type="entry name" value="EPOXYQUEUOSINE REDUCTASE QUEH"/>
    <property type="match status" value="1"/>
</dbReference>
<evidence type="ECO:0000256" key="5">
    <source>
        <dbReference type="ARBA" id="ARBA00016895"/>
    </source>
</evidence>
<evidence type="ECO:0000256" key="1">
    <source>
        <dbReference type="ARBA" id="ARBA00002268"/>
    </source>
</evidence>
<feature type="binding site" evidence="17">
    <location>
        <position position="7"/>
    </location>
    <ligand>
        <name>[4Fe-4S] cluster</name>
        <dbReference type="ChEBI" id="CHEBI:49883"/>
    </ligand>
</feature>
<evidence type="ECO:0000256" key="6">
    <source>
        <dbReference type="ARBA" id="ARBA00022485"/>
    </source>
</evidence>
<evidence type="ECO:0000256" key="7">
    <source>
        <dbReference type="ARBA" id="ARBA00022694"/>
    </source>
</evidence>
<proteinExistence type="inferred from homology"/>
<evidence type="ECO:0000256" key="8">
    <source>
        <dbReference type="ARBA" id="ARBA00022723"/>
    </source>
</evidence>
<evidence type="ECO:0000256" key="9">
    <source>
        <dbReference type="ARBA" id="ARBA00022785"/>
    </source>
</evidence>
<feature type="binding site" evidence="17">
    <location>
        <position position="90"/>
    </location>
    <ligand>
        <name>[4Fe-4S] cluster</name>
        <dbReference type="ChEBI" id="CHEBI:49883"/>
    </ligand>
</feature>
<evidence type="ECO:0000256" key="16">
    <source>
        <dbReference type="ARBA" id="ARBA00047415"/>
    </source>
</evidence>
<evidence type="ECO:0000256" key="3">
    <source>
        <dbReference type="ARBA" id="ARBA00008207"/>
    </source>
</evidence>
<protein>
    <recommendedName>
        <fullName evidence="5 17">Epoxyqueuosine reductase QueH</fullName>
        <ecNumber evidence="4 17">1.17.99.6</ecNumber>
    </recommendedName>
    <alternativeName>
        <fullName evidence="15 17">Queuosine biosynthesis protein QueH</fullName>
    </alternativeName>
</protein>
<keyword evidence="6 17" id="KW-0004">4Fe-4S</keyword>
<evidence type="ECO:0000256" key="15">
    <source>
        <dbReference type="ARBA" id="ARBA00031446"/>
    </source>
</evidence>
<keyword evidence="8 17" id="KW-0479">Metal-binding</keyword>
<evidence type="ECO:0000256" key="17">
    <source>
        <dbReference type="HAMAP-Rule" id="MF_02089"/>
    </source>
</evidence>
<feature type="binding site" evidence="17">
    <location>
        <position position="6"/>
    </location>
    <ligand>
        <name>[4Fe-4S] cluster</name>
        <dbReference type="ChEBI" id="CHEBI:49883"/>
    </ligand>
</feature>
<dbReference type="PANTHER" id="PTHR36701:SF1">
    <property type="entry name" value="EPOXYQUEUOSINE REDUCTASE QUEH"/>
    <property type="match status" value="1"/>
</dbReference>
<keyword evidence="11 17" id="KW-0408">Iron</keyword>
<dbReference type="GO" id="GO:0052693">
    <property type="term" value="F:epoxyqueuosine reductase activity"/>
    <property type="evidence" value="ECO:0007669"/>
    <property type="project" value="UniProtKB-UniRule"/>
</dbReference>
<keyword evidence="14 17" id="KW-0676">Redox-active center</keyword>
<dbReference type="RefSeq" id="WP_348518478.1">
    <property type="nucleotide sequence ID" value="NZ_CP155620.1"/>
</dbReference>
<evidence type="ECO:0000313" key="18">
    <source>
        <dbReference type="EMBL" id="XBJ29063.1"/>
    </source>
</evidence>
<keyword evidence="13 17" id="KW-1015">Disulfide bond</keyword>
<dbReference type="EMBL" id="CP155620">
    <property type="protein sequence ID" value="XBJ29063.1"/>
    <property type="molecule type" value="Genomic_DNA"/>
</dbReference>
<organism evidence="18">
    <name type="scientific">Campylobacter sp. CCS1377</name>
    <dbReference type="NCBI Taxonomy" id="3158229"/>
    <lineage>
        <taxon>Bacteria</taxon>
        <taxon>Pseudomonadati</taxon>
        <taxon>Campylobacterota</taxon>
        <taxon>Epsilonproteobacteria</taxon>
        <taxon>Campylobacterales</taxon>
        <taxon>Campylobacteraceae</taxon>
        <taxon>Campylobacter</taxon>
    </lineage>
</organism>
<comment type="pathway">
    <text evidence="2 17">tRNA modification; tRNA-queuosine biosynthesis.</text>
</comment>
<comment type="catalytic activity">
    <reaction evidence="16 17">
        <text>epoxyqueuosine(34) in tRNA + AH2 = queuosine(34) in tRNA + A + H2O</text>
        <dbReference type="Rhea" id="RHEA:32159"/>
        <dbReference type="Rhea" id="RHEA-COMP:18571"/>
        <dbReference type="Rhea" id="RHEA-COMP:18582"/>
        <dbReference type="ChEBI" id="CHEBI:13193"/>
        <dbReference type="ChEBI" id="CHEBI:15377"/>
        <dbReference type="ChEBI" id="CHEBI:17499"/>
        <dbReference type="ChEBI" id="CHEBI:194431"/>
        <dbReference type="ChEBI" id="CHEBI:194443"/>
        <dbReference type="EC" id="1.17.99.6"/>
    </reaction>
</comment>
<evidence type="ECO:0000256" key="12">
    <source>
        <dbReference type="ARBA" id="ARBA00023014"/>
    </source>
</evidence>
<dbReference type="EC" id="1.17.99.6" evidence="4 17"/>
<dbReference type="AlphaFoldDB" id="A0AAU7E532"/>
<reference evidence="18" key="1">
    <citation type="submission" date="2024-05" db="EMBL/GenBank/DDBJ databases">
        <title>Campylobacter coli isolated from environmental waters in Slovenia.</title>
        <authorList>
            <person name="Zautner A.E."/>
            <person name="Bunk B."/>
            <person name="Riedel T."/>
            <person name="Sproeer C."/>
        </authorList>
    </citation>
    <scope>NUCLEOTIDE SEQUENCE</scope>
    <source>
        <strain evidence="18">CCS1377</strain>
    </source>
</reference>
<dbReference type="GO" id="GO:0051539">
    <property type="term" value="F:4 iron, 4 sulfur cluster binding"/>
    <property type="evidence" value="ECO:0007669"/>
    <property type="project" value="UniProtKB-UniRule"/>
</dbReference>
<evidence type="ECO:0000256" key="14">
    <source>
        <dbReference type="ARBA" id="ARBA00023284"/>
    </source>
</evidence>
<evidence type="ECO:0000256" key="10">
    <source>
        <dbReference type="ARBA" id="ARBA00023002"/>
    </source>
</evidence>
<accession>A0AAU7E532</accession>
<comment type="function">
    <text evidence="1 17">Catalyzes the conversion of epoxyqueuosine (oQ) to queuosine (Q), which is a hypermodified base found in the wobble positions of tRNA(Asp), tRNA(Asn), tRNA(His) and tRNA(Tyr).</text>
</comment>
<keyword evidence="7 17" id="KW-0819">tRNA processing</keyword>
<evidence type="ECO:0000256" key="2">
    <source>
        <dbReference type="ARBA" id="ARBA00004691"/>
    </source>
</evidence>
<evidence type="ECO:0000256" key="4">
    <source>
        <dbReference type="ARBA" id="ARBA00012622"/>
    </source>
</evidence>
<dbReference type="InterPro" id="IPR003828">
    <property type="entry name" value="QueH"/>
</dbReference>
<dbReference type="SUPFAM" id="SSF52402">
    <property type="entry name" value="Adenine nucleotide alpha hydrolases-like"/>
    <property type="match status" value="1"/>
</dbReference>
<sequence length="364" mass="42932">MLVHICCSVDSHYFIEELRKEYPKEKIVGYFYDPNIHPLSEYELRFLDVKRSCDKLGIKLYKGKYEYEKWLKAVKGYEDEPEKGARCEICFDLRMGSSVEFAAKLGEKKLTTTLLTSPKKDLEQLKNALQKECEPYGVEFLAPDFRKNGGTQRQFALAKKEMLYHQNYCGCIYGLKKQKQDKSFIDELMSPMNGQIMPASIEARIKLYKKVNLLEKKGVKFEIIRQKFLNYRLLSALIKLDKKATKSHILFYSHFKNHYTRFSLDENNLSQNLKNGIYKSTKDEMIFIEFSRFNAYFKSKWQSFEDFLKHPLSVEAEIKFRTKFCGAYDLSPIIVLEKILPVRYEIIAKSEIYYDTKEIIEKLS</sequence>
<dbReference type="HAMAP" id="MF_02089">
    <property type="entry name" value="QueH"/>
    <property type="match status" value="1"/>
</dbReference>
<keyword evidence="10 17" id="KW-0560">Oxidoreductase</keyword>
<keyword evidence="12 17" id="KW-0411">Iron-sulfur</keyword>
<feature type="disulfide bond" description="Redox-active" evidence="17">
    <location>
        <begin position="169"/>
        <end position="171"/>
    </location>
</feature>
<gene>
    <name evidence="17" type="primary">queH</name>
    <name evidence="18" type="ORF">AAH949_08245</name>
</gene>
<dbReference type="GO" id="GO:0008616">
    <property type="term" value="P:tRNA queuosine(34) biosynthetic process"/>
    <property type="evidence" value="ECO:0007669"/>
    <property type="project" value="UniProtKB-UniRule"/>
</dbReference>
<evidence type="ECO:0000256" key="13">
    <source>
        <dbReference type="ARBA" id="ARBA00023157"/>
    </source>
</evidence>
<dbReference type="Pfam" id="PF02677">
    <property type="entry name" value="QueH"/>
    <property type="match status" value="1"/>
</dbReference>
<name>A0AAU7E532_9BACT</name>
<feature type="binding site" evidence="17">
    <location>
        <position position="87"/>
    </location>
    <ligand>
        <name>[4Fe-4S] cluster</name>
        <dbReference type="ChEBI" id="CHEBI:49883"/>
    </ligand>
</feature>
<evidence type="ECO:0000256" key="11">
    <source>
        <dbReference type="ARBA" id="ARBA00023004"/>
    </source>
</evidence>
<keyword evidence="9 17" id="KW-0671">Queuosine biosynthesis</keyword>
<comment type="similarity">
    <text evidence="3 17">Belongs to the QueH family.</text>
</comment>